<feature type="chain" id="PRO_5016656181" description="Phosphate-binding protein PstS" evidence="8">
    <location>
        <begin position="23"/>
        <end position="346"/>
    </location>
</feature>
<evidence type="ECO:0000256" key="7">
    <source>
        <dbReference type="PIRNR" id="PIRNR002756"/>
    </source>
</evidence>
<dbReference type="RefSeq" id="WP_028384204.1">
    <property type="nucleotide sequence ID" value="NZ_CAAAJG010000035.1"/>
</dbReference>
<dbReference type="CDD" id="cd13565">
    <property type="entry name" value="PBP2_PstS"/>
    <property type="match status" value="1"/>
</dbReference>
<evidence type="ECO:0000313" key="13">
    <source>
        <dbReference type="Proteomes" id="UP000254040"/>
    </source>
</evidence>
<keyword evidence="6 7" id="KW-0592">Phosphate transport</keyword>
<dbReference type="STRING" id="39962.Lmor_0312"/>
<feature type="domain" description="PBP" evidence="9">
    <location>
        <begin position="23"/>
        <end position="300"/>
    </location>
</feature>
<dbReference type="InterPro" id="IPR050962">
    <property type="entry name" value="Phosphate-bind_PstS"/>
</dbReference>
<dbReference type="GO" id="GO:0042301">
    <property type="term" value="F:phosphate ion binding"/>
    <property type="evidence" value="ECO:0007669"/>
    <property type="project" value="InterPro"/>
</dbReference>
<evidence type="ECO:0000259" key="9">
    <source>
        <dbReference type="Pfam" id="PF12849"/>
    </source>
</evidence>
<keyword evidence="8" id="KW-0732">Signal</keyword>
<evidence type="ECO:0000256" key="3">
    <source>
        <dbReference type="ARBA" id="ARBA00011529"/>
    </source>
</evidence>
<dbReference type="OrthoDB" id="5368544at2"/>
<name>A0A378K061_9GAMM</name>
<dbReference type="InterPro" id="IPR005673">
    <property type="entry name" value="ABC_phos-bd_PstS"/>
</dbReference>
<dbReference type="AlphaFoldDB" id="A0A378K061"/>
<sequence length="346" mass="37045">MKLGSFAIHLIAGMVGTSSVFASMTIVGAGATFPYPVYAKWAEAYHKKTGIQINYQSIGSGGGIQQIKAGTVDFGASDKPLTDSELQAAGLVQFPTVLGAVVPVINIPGVHSGELKLTGPLLADIFLGTVKKWNDPAIVALNPELKLPDQDITVVHRSDGSGTSFLFTHYLSQVSPDWAQKVGSDASVNWPVGIAGKGNEGVALYVKQIPGSIGYVEYSYATSNHLSATQLKNKENAYVNASMDSVQAAAQYADWKKTPVILTDEPGAASWPITGATFILMHSQVSDANKDKSKAVLDFFSWAYKNGKADANALEYVTLPESLIKQINMEWANKFQDQQGKGIWTN</sequence>
<evidence type="ECO:0000256" key="5">
    <source>
        <dbReference type="ARBA" id="ARBA00022448"/>
    </source>
</evidence>
<comment type="function">
    <text evidence="1 7">Part of the ABC transporter complex PstSACB involved in phosphate import.</text>
</comment>
<dbReference type="PANTHER" id="PTHR42996:SF1">
    <property type="entry name" value="PHOSPHATE-BINDING PROTEIN PSTS"/>
    <property type="match status" value="1"/>
</dbReference>
<dbReference type="NCBIfam" id="TIGR00975">
    <property type="entry name" value="3a0107s03"/>
    <property type="match status" value="1"/>
</dbReference>
<dbReference type="Pfam" id="PF12849">
    <property type="entry name" value="PBP_like_2"/>
    <property type="match status" value="1"/>
</dbReference>
<reference evidence="10 12" key="1">
    <citation type="submission" date="2015-11" db="EMBL/GenBank/DDBJ databases">
        <title>Genomic analysis of 38 Legionella species identifies large and diverse effector repertoires.</title>
        <authorList>
            <person name="Burstein D."/>
            <person name="Amaro F."/>
            <person name="Zusman T."/>
            <person name="Lifshitz Z."/>
            <person name="Cohen O."/>
            <person name="Gilbert J.A."/>
            <person name="Pupko T."/>
            <person name="Shuman H.A."/>
            <person name="Segal G."/>
        </authorList>
    </citation>
    <scope>NUCLEOTIDE SEQUENCE [LARGE SCALE GENOMIC DNA]</scope>
    <source>
        <strain evidence="10 12">ATCC 43877</strain>
    </source>
</reference>
<dbReference type="InterPro" id="IPR024370">
    <property type="entry name" value="PBP_domain"/>
</dbReference>
<dbReference type="PIRSF" id="PIRSF002756">
    <property type="entry name" value="PstS"/>
    <property type="match status" value="1"/>
</dbReference>
<evidence type="ECO:0000256" key="4">
    <source>
        <dbReference type="ARBA" id="ARBA00021889"/>
    </source>
</evidence>
<evidence type="ECO:0000256" key="8">
    <source>
        <dbReference type="SAM" id="SignalP"/>
    </source>
</evidence>
<gene>
    <name evidence="11" type="primary">pstS</name>
    <name evidence="10" type="ORF">Lmor_0312</name>
    <name evidence="11" type="ORF">NCTC12239_02608</name>
</gene>
<keyword evidence="5 7" id="KW-0813">Transport</keyword>
<protein>
    <recommendedName>
        <fullName evidence="4 7">Phosphate-binding protein PstS</fullName>
    </recommendedName>
</protein>
<evidence type="ECO:0000313" key="11">
    <source>
        <dbReference type="EMBL" id="STX63660.1"/>
    </source>
</evidence>
<dbReference type="SUPFAM" id="SSF53850">
    <property type="entry name" value="Periplasmic binding protein-like II"/>
    <property type="match status" value="1"/>
</dbReference>
<dbReference type="PANTHER" id="PTHR42996">
    <property type="entry name" value="PHOSPHATE-BINDING PROTEIN PSTS"/>
    <property type="match status" value="1"/>
</dbReference>
<organism evidence="11 13">
    <name type="scientific">Legionella moravica</name>
    <dbReference type="NCBI Taxonomy" id="39962"/>
    <lineage>
        <taxon>Bacteria</taxon>
        <taxon>Pseudomonadati</taxon>
        <taxon>Pseudomonadota</taxon>
        <taxon>Gammaproteobacteria</taxon>
        <taxon>Legionellales</taxon>
        <taxon>Legionellaceae</taxon>
        <taxon>Legionella</taxon>
    </lineage>
</organism>
<evidence type="ECO:0000313" key="12">
    <source>
        <dbReference type="Proteomes" id="UP000054985"/>
    </source>
</evidence>
<dbReference type="Gene3D" id="3.40.190.10">
    <property type="entry name" value="Periplasmic binding protein-like II"/>
    <property type="match status" value="2"/>
</dbReference>
<dbReference type="EMBL" id="LNYN01000011">
    <property type="protein sequence ID" value="KTD38307.1"/>
    <property type="molecule type" value="Genomic_DNA"/>
</dbReference>
<dbReference type="Proteomes" id="UP000254040">
    <property type="component" value="Unassembled WGS sequence"/>
</dbReference>
<evidence type="ECO:0000256" key="2">
    <source>
        <dbReference type="ARBA" id="ARBA00008725"/>
    </source>
</evidence>
<proteinExistence type="inferred from homology"/>
<evidence type="ECO:0000256" key="1">
    <source>
        <dbReference type="ARBA" id="ARBA00002841"/>
    </source>
</evidence>
<comment type="subunit">
    <text evidence="3 7">The complex is composed of two ATP-binding proteins (PstB), two transmembrane proteins (PstC and PstA) and a solute-binding protein (PstS).</text>
</comment>
<reference evidence="11 13" key="2">
    <citation type="submission" date="2018-06" db="EMBL/GenBank/DDBJ databases">
        <authorList>
            <consortium name="Pathogen Informatics"/>
            <person name="Doyle S."/>
        </authorList>
    </citation>
    <scope>NUCLEOTIDE SEQUENCE [LARGE SCALE GENOMIC DNA]</scope>
    <source>
        <strain evidence="11 13">NCTC12239</strain>
    </source>
</reference>
<feature type="signal peptide" evidence="8">
    <location>
        <begin position="1"/>
        <end position="22"/>
    </location>
</feature>
<dbReference type="GO" id="GO:0035435">
    <property type="term" value="P:phosphate ion transmembrane transport"/>
    <property type="evidence" value="ECO:0007669"/>
    <property type="project" value="InterPro"/>
</dbReference>
<dbReference type="EMBL" id="UGOG01000001">
    <property type="protein sequence ID" value="STX63660.1"/>
    <property type="molecule type" value="Genomic_DNA"/>
</dbReference>
<dbReference type="NCBIfam" id="NF008171">
    <property type="entry name" value="PRK10918.1"/>
    <property type="match status" value="1"/>
</dbReference>
<evidence type="ECO:0000313" key="10">
    <source>
        <dbReference type="EMBL" id="KTD38307.1"/>
    </source>
</evidence>
<keyword evidence="12" id="KW-1185">Reference proteome</keyword>
<evidence type="ECO:0000256" key="6">
    <source>
        <dbReference type="ARBA" id="ARBA00022592"/>
    </source>
</evidence>
<accession>A0A378K061</accession>
<dbReference type="Proteomes" id="UP000054985">
    <property type="component" value="Unassembled WGS sequence"/>
</dbReference>
<dbReference type="GO" id="GO:0043190">
    <property type="term" value="C:ATP-binding cassette (ABC) transporter complex"/>
    <property type="evidence" value="ECO:0007669"/>
    <property type="project" value="InterPro"/>
</dbReference>
<comment type="similarity">
    <text evidence="2 7">Belongs to the PstS family.</text>
</comment>